<sequence>MFKDGKSIELIERNNLVNEAKKIVQILENITPHLMEKFGKIAENDALFNARNKQEIVKIIGTFSVGLNFFRKIVAGNSDRCLTDQQTSNTASIITLLKKPHGMARRKRRFSTINFLKCVVAIVLVTEKQGNQKPLASCTFVSINIETY</sequence>
<reference evidence="1 2" key="1">
    <citation type="submission" date="2024-10" db="EMBL/GenBank/DDBJ databases">
        <authorList>
            <person name="Kim D."/>
        </authorList>
    </citation>
    <scope>NUCLEOTIDE SEQUENCE [LARGE SCALE GENOMIC DNA]</scope>
    <source>
        <strain evidence="1">Taebaek</strain>
    </source>
</reference>
<dbReference type="EMBL" id="JBICCN010000039">
    <property type="protein sequence ID" value="KAL3099569.1"/>
    <property type="molecule type" value="Genomic_DNA"/>
</dbReference>
<organism evidence="1 2">
    <name type="scientific">Heterodera schachtii</name>
    <name type="common">Sugarbeet cyst nematode worm</name>
    <name type="synonym">Tylenchus schachtii</name>
    <dbReference type="NCBI Taxonomy" id="97005"/>
    <lineage>
        <taxon>Eukaryota</taxon>
        <taxon>Metazoa</taxon>
        <taxon>Ecdysozoa</taxon>
        <taxon>Nematoda</taxon>
        <taxon>Chromadorea</taxon>
        <taxon>Rhabditida</taxon>
        <taxon>Tylenchina</taxon>
        <taxon>Tylenchomorpha</taxon>
        <taxon>Tylenchoidea</taxon>
        <taxon>Heteroderidae</taxon>
        <taxon>Heteroderinae</taxon>
        <taxon>Heterodera</taxon>
    </lineage>
</organism>
<proteinExistence type="predicted"/>
<keyword evidence="2" id="KW-1185">Reference proteome</keyword>
<comment type="caution">
    <text evidence="1">The sequence shown here is derived from an EMBL/GenBank/DDBJ whole genome shotgun (WGS) entry which is preliminary data.</text>
</comment>
<name>A0ABD2K9G9_HETSC</name>
<accession>A0ABD2K9G9</accession>
<evidence type="ECO:0000313" key="1">
    <source>
        <dbReference type="EMBL" id="KAL3099569.1"/>
    </source>
</evidence>
<gene>
    <name evidence="1" type="ORF">niasHS_003024</name>
</gene>
<dbReference type="Proteomes" id="UP001620645">
    <property type="component" value="Unassembled WGS sequence"/>
</dbReference>
<evidence type="ECO:0000313" key="2">
    <source>
        <dbReference type="Proteomes" id="UP001620645"/>
    </source>
</evidence>
<protein>
    <submittedName>
        <fullName evidence="1">Uncharacterized protein</fullName>
    </submittedName>
</protein>
<dbReference type="AlphaFoldDB" id="A0ABD2K9G9"/>